<feature type="transmembrane region" description="Helical" evidence="6">
    <location>
        <begin position="277"/>
        <end position="297"/>
    </location>
</feature>
<comment type="caution">
    <text evidence="7">The sequence shown here is derived from an EMBL/GenBank/DDBJ whole genome shotgun (WGS) entry which is preliminary data.</text>
</comment>
<evidence type="ECO:0000256" key="2">
    <source>
        <dbReference type="ARBA" id="ARBA00008053"/>
    </source>
</evidence>
<evidence type="ECO:0000313" key="8">
    <source>
        <dbReference type="Proteomes" id="UP000036873"/>
    </source>
</evidence>
<keyword evidence="4 6" id="KW-1133">Transmembrane helix</keyword>
<dbReference type="AlphaFoldDB" id="A0A0L6TXF9"/>
<accession>A0A0L6TXF9</accession>
<dbReference type="RefSeq" id="WP_050741160.1">
    <property type="nucleotide sequence ID" value="NZ_LGYO01000040.1"/>
</dbReference>
<feature type="transmembrane region" description="Helical" evidence="6">
    <location>
        <begin position="6"/>
        <end position="28"/>
    </location>
</feature>
<sequence length="298" mass="33125">MTIELFIGPLIGGIIGLITNGIAIRMLFRPLKAIKLLGFTLPFTPGLIPKEKNRIAKSLGNVVAGTLVNEAVVKKGLLSQEMDEKITRALNTWIEKNHDSEQTLREILFSFTGEEQGLDLLDKTTTKITSLSYERMNNLQLGNVLSEVAVVEIVSNLQGSMFAMLINDSLIHSAKVKIAEIIDHLIESRGEEILENIVNTETESLLDSKLCDLYNRYEAKLPEATQWVLSTYHQVVEKNIGTMLHALDLSQLVEDQINGFDVLEFEKIILDIMSRELAAIVWLGGLLGCAMGLIMSFV</sequence>
<dbReference type="InterPro" id="IPR007383">
    <property type="entry name" value="DUF445"/>
</dbReference>
<evidence type="ECO:0000256" key="6">
    <source>
        <dbReference type="SAM" id="Phobius"/>
    </source>
</evidence>
<dbReference type="EMBL" id="LGYO01000040">
    <property type="protein sequence ID" value="KNZ40954.1"/>
    <property type="molecule type" value="Genomic_DNA"/>
</dbReference>
<dbReference type="GO" id="GO:0012505">
    <property type="term" value="C:endomembrane system"/>
    <property type="evidence" value="ECO:0007669"/>
    <property type="project" value="UniProtKB-SubCell"/>
</dbReference>
<name>A0A0L6TXF9_9FIRM</name>
<dbReference type="OrthoDB" id="9787430at2"/>
<evidence type="ECO:0000313" key="7">
    <source>
        <dbReference type="EMBL" id="KNZ40954.1"/>
    </source>
</evidence>
<protein>
    <recommendedName>
        <fullName evidence="9">DUF445 domain-containing protein</fullName>
    </recommendedName>
</protein>
<evidence type="ECO:0008006" key="9">
    <source>
        <dbReference type="Google" id="ProtNLM"/>
    </source>
</evidence>
<keyword evidence="8" id="KW-1185">Reference proteome</keyword>
<comment type="subcellular location">
    <subcellularLocation>
        <location evidence="1">Endomembrane system</location>
    </subcellularLocation>
</comment>
<dbReference type="PATRIC" id="fig|52689.4.peg.2455"/>
<dbReference type="PANTHER" id="PTHR35791">
    <property type="entry name" value="UPF0754 MEMBRANE PROTEIN YHEB"/>
    <property type="match status" value="1"/>
</dbReference>
<reference evidence="8" key="1">
    <citation type="submission" date="2015-07" db="EMBL/GenBank/DDBJ databases">
        <title>Draft genome sequence of Acetobacterium bakii DSM 8293, a potential psychrophilic chemical producer through syngas fermentation.</title>
        <authorList>
            <person name="Song Y."/>
            <person name="Hwang S."/>
            <person name="Cho B.-K."/>
        </authorList>
    </citation>
    <scope>NUCLEOTIDE SEQUENCE [LARGE SCALE GENOMIC DNA]</scope>
    <source>
        <strain evidence="8">DSM 8239</strain>
    </source>
</reference>
<comment type="similarity">
    <text evidence="2">Belongs to the UPF0754 family.</text>
</comment>
<evidence type="ECO:0000256" key="1">
    <source>
        <dbReference type="ARBA" id="ARBA00004308"/>
    </source>
</evidence>
<evidence type="ECO:0000256" key="5">
    <source>
        <dbReference type="ARBA" id="ARBA00023136"/>
    </source>
</evidence>
<proteinExistence type="inferred from homology"/>
<evidence type="ECO:0000256" key="3">
    <source>
        <dbReference type="ARBA" id="ARBA00022692"/>
    </source>
</evidence>
<dbReference type="Proteomes" id="UP000036873">
    <property type="component" value="Unassembled WGS sequence"/>
</dbReference>
<evidence type="ECO:0000256" key="4">
    <source>
        <dbReference type="ARBA" id="ARBA00022989"/>
    </source>
</evidence>
<dbReference type="PANTHER" id="PTHR35791:SF1">
    <property type="entry name" value="UPF0754 MEMBRANE PROTEIN YHEB"/>
    <property type="match status" value="1"/>
</dbReference>
<gene>
    <name evidence="7" type="ORF">AKG39_14695</name>
</gene>
<dbReference type="STRING" id="52689.AKG39_14695"/>
<organism evidence="7 8">
    <name type="scientific">Acetobacterium bakii</name>
    <dbReference type="NCBI Taxonomy" id="52689"/>
    <lineage>
        <taxon>Bacteria</taxon>
        <taxon>Bacillati</taxon>
        <taxon>Bacillota</taxon>
        <taxon>Clostridia</taxon>
        <taxon>Eubacteriales</taxon>
        <taxon>Eubacteriaceae</taxon>
        <taxon>Acetobacterium</taxon>
    </lineage>
</organism>
<dbReference type="Pfam" id="PF04286">
    <property type="entry name" value="DUF445"/>
    <property type="match status" value="1"/>
</dbReference>
<keyword evidence="5 6" id="KW-0472">Membrane</keyword>
<keyword evidence="3 6" id="KW-0812">Transmembrane</keyword>